<dbReference type="EMBL" id="ANIY01004768">
    <property type="protein sequence ID" value="ETP28376.1"/>
    <property type="molecule type" value="Genomic_DNA"/>
</dbReference>
<feature type="compositionally biased region" description="Polar residues" evidence="2">
    <location>
        <begin position="1"/>
        <end position="12"/>
    </location>
</feature>
<feature type="compositionally biased region" description="Pro residues" evidence="2">
    <location>
        <begin position="16"/>
        <end position="26"/>
    </location>
</feature>
<evidence type="ECO:0000313" key="3">
    <source>
        <dbReference type="EMBL" id="ETP28376.1"/>
    </source>
</evidence>
<dbReference type="Proteomes" id="UP000018948">
    <property type="component" value="Unassembled WGS sequence"/>
</dbReference>
<feature type="compositionally biased region" description="Low complexity" evidence="2">
    <location>
        <begin position="27"/>
        <end position="39"/>
    </location>
</feature>
<evidence type="ECO:0000256" key="1">
    <source>
        <dbReference type="SAM" id="Coils"/>
    </source>
</evidence>
<keyword evidence="1" id="KW-0175">Coiled coil</keyword>
<name>W2Y090_PHYNI</name>
<organism evidence="3 4">
    <name type="scientific">Phytophthora nicotianae P10297</name>
    <dbReference type="NCBI Taxonomy" id="1317064"/>
    <lineage>
        <taxon>Eukaryota</taxon>
        <taxon>Sar</taxon>
        <taxon>Stramenopiles</taxon>
        <taxon>Oomycota</taxon>
        <taxon>Peronosporomycetes</taxon>
        <taxon>Peronosporales</taxon>
        <taxon>Peronosporaceae</taxon>
        <taxon>Phytophthora</taxon>
    </lineage>
</organism>
<evidence type="ECO:0000256" key="2">
    <source>
        <dbReference type="SAM" id="MobiDB-lite"/>
    </source>
</evidence>
<gene>
    <name evidence="3" type="ORF">F442_22331</name>
</gene>
<feature type="compositionally biased region" description="Acidic residues" evidence="2">
    <location>
        <begin position="378"/>
        <end position="390"/>
    </location>
</feature>
<reference evidence="3 4" key="1">
    <citation type="submission" date="2013-11" db="EMBL/GenBank/DDBJ databases">
        <title>The Genome Sequence of Phytophthora parasitica P10297.</title>
        <authorList>
            <consortium name="The Broad Institute Genomics Platform"/>
            <person name="Russ C."/>
            <person name="Tyler B."/>
            <person name="Panabieres F."/>
            <person name="Shan W."/>
            <person name="Tripathy S."/>
            <person name="Grunwald N."/>
            <person name="Machado M."/>
            <person name="Johnson C.S."/>
            <person name="Walker B."/>
            <person name="Young S.K."/>
            <person name="Zeng Q."/>
            <person name="Gargeya S."/>
            <person name="Fitzgerald M."/>
            <person name="Haas B."/>
            <person name="Abouelleil A."/>
            <person name="Allen A.W."/>
            <person name="Alvarado L."/>
            <person name="Arachchi H.M."/>
            <person name="Berlin A.M."/>
            <person name="Chapman S.B."/>
            <person name="Gainer-Dewar J."/>
            <person name="Goldberg J."/>
            <person name="Griggs A."/>
            <person name="Gujja S."/>
            <person name="Hansen M."/>
            <person name="Howarth C."/>
            <person name="Imamovic A."/>
            <person name="Ireland A."/>
            <person name="Larimer J."/>
            <person name="McCowan C."/>
            <person name="Murphy C."/>
            <person name="Pearson M."/>
            <person name="Poon T.W."/>
            <person name="Priest M."/>
            <person name="Roberts A."/>
            <person name="Saif S."/>
            <person name="Shea T."/>
            <person name="Sisk P."/>
            <person name="Sykes S."/>
            <person name="Wortman J."/>
            <person name="Nusbaum C."/>
            <person name="Birren B."/>
        </authorList>
    </citation>
    <scope>NUCLEOTIDE SEQUENCE [LARGE SCALE GENOMIC DNA]</scope>
    <source>
        <strain evidence="3 4">P10297</strain>
    </source>
</reference>
<proteinExistence type="predicted"/>
<protein>
    <submittedName>
        <fullName evidence="3">Uncharacterized protein</fullName>
    </submittedName>
</protein>
<evidence type="ECO:0000313" key="4">
    <source>
        <dbReference type="Proteomes" id="UP000018948"/>
    </source>
</evidence>
<feature type="compositionally biased region" description="Basic and acidic residues" evidence="2">
    <location>
        <begin position="391"/>
        <end position="410"/>
    </location>
</feature>
<feature type="region of interest" description="Disordered" evidence="2">
    <location>
        <begin position="373"/>
        <end position="454"/>
    </location>
</feature>
<comment type="caution">
    <text evidence="3">The sequence shown here is derived from an EMBL/GenBank/DDBJ whole genome shotgun (WGS) entry which is preliminary data.</text>
</comment>
<sequence length="513" mass="55769">MSETASGGSAQVPSGDVPPSPTPPADTPAASSVASGADAGTDDAELVDPLLVLSRRTPWPGSALTSSVRPLTKDGAAAWADSVRELDDKVKAAIAGHPAGRIEYPPAFFTLPMPGSSDSHSVVGIPASIEDYTSGANMRDGFGGLESIFPVEHLSDAELRDVARLLGLDDGEGVSNSVLIPRGDRSDFSGPRLWLRAIRSSVFGTSTALHRAVKELREFQGQLNESALKNIKRVAELMIELDNLSILSNFWDDQFQLARKQLDHKASEHDWDFKRAAQDHEPEARALQAQVDSLSQENDDLRDCIRGLENRLTAGSLNVARTMNFLNRHGTRVDGNWPRLKALLEHAKDSKIPPSSWKTQILVNAVDDFGAQSGPYVFEDEGNPDDGDSKEDDRSGNRDGSKNKPLDLSHDSSSPQQTPKKPKASGKSRSRGTVQLRPSAYTPNNHDALDSTKRPLRTVTQVRESLEGLPVVWSKRRLDLQQVMLSGLDYQDALDLVSGDNEVHTRITSRALT</sequence>
<feature type="region of interest" description="Disordered" evidence="2">
    <location>
        <begin position="1"/>
        <end position="41"/>
    </location>
</feature>
<feature type="compositionally biased region" description="Basic residues" evidence="2">
    <location>
        <begin position="420"/>
        <end position="430"/>
    </location>
</feature>
<accession>W2Y090</accession>
<feature type="coiled-coil region" evidence="1">
    <location>
        <begin position="284"/>
        <end position="311"/>
    </location>
</feature>
<dbReference type="AlphaFoldDB" id="W2Y090"/>